<evidence type="ECO:0000313" key="4">
    <source>
        <dbReference type="EMBL" id="PSR80214.1"/>
    </source>
</evidence>
<dbReference type="PANTHER" id="PTHR33630">
    <property type="entry name" value="CUTINASE RV1984C-RELATED-RELATED"/>
    <property type="match status" value="1"/>
</dbReference>
<keyword evidence="2" id="KW-1015">Disulfide bond</keyword>
<dbReference type="InParanoid" id="A0A2T2ZZQ7"/>
<dbReference type="Proteomes" id="UP000241462">
    <property type="component" value="Unassembled WGS sequence"/>
</dbReference>
<dbReference type="InterPro" id="IPR000675">
    <property type="entry name" value="Cutinase/axe"/>
</dbReference>
<dbReference type="AlphaFoldDB" id="A0A2T2ZZQ7"/>
<dbReference type="EMBL" id="KZ678537">
    <property type="protein sequence ID" value="PSR80214.1"/>
    <property type="molecule type" value="Genomic_DNA"/>
</dbReference>
<sequence length="248" mass="26471">MFSRAALAAASLQLLAQASFASAAALENSTACVDVHFMIARGSTAAYPGFPWDVFSSVAENMTATTNYEDIIYPATNETATDSYFVGRTNAGAQINAYAQACPDSKIVVGSYSQGALIVGDALAGGGGQEYLGNATDPLVSVANGQKIIANIFFGNPRHVPYETYDVGENPWNATGKYPRLQYQIDNFDSRYSNITQDWCNYGDGVCSVAFPDSLSLHTAYDSLYLDDAAEWTLHKIGAHAHANATDA</sequence>
<dbReference type="GO" id="GO:0052689">
    <property type="term" value="F:carboxylic ester hydrolase activity"/>
    <property type="evidence" value="ECO:0007669"/>
    <property type="project" value="UniProtKB-ARBA"/>
</dbReference>
<protein>
    <submittedName>
        <fullName evidence="4">Alpha/Beta hydrolase protein</fullName>
    </submittedName>
</protein>
<organism evidence="4 5">
    <name type="scientific">Coniella lustricola</name>
    <dbReference type="NCBI Taxonomy" id="2025994"/>
    <lineage>
        <taxon>Eukaryota</taxon>
        <taxon>Fungi</taxon>
        <taxon>Dikarya</taxon>
        <taxon>Ascomycota</taxon>
        <taxon>Pezizomycotina</taxon>
        <taxon>Sordariomycetes</taxon>
        <taxon>Sordariomycetidae</taxon>
        <taxon>Diaporthales</taxon>
        <taxon>Schizoparmaceae</taxon>
        <taxon>Coniella</taxon>
    </lineage>
</organism>
<evidence type="ECO:0000313" key="5">
    <source>
        <dbReference type="Proteomes" id="UP000241462"/>
    </source>
</evidence>
<keyword evidence="5" id="KW-1185">Reference proteome</keyword>
<dbReference type="SMART" id="SM01110">
    <property type="entry name" value="Cutinase"/>
    <property type="match status" value="1"/>
</dbReference>
<keyword evidence="3" id="KW-0732">Signal</keyword>
<dbReference type="OrthoDB" id="2586582at2759"/>
<dbReference type="Gene3D" id="3.40.50.1820">
    <property type="entry name" value="alpha/beta hydrolase"/>
    <property type="match status" value="1"/>
</dbReference>
<feature type="signal peptide" evidence="3">
    <location>
        <begin position="1"/>
        <end position="23"/>
    </location>
</feature>
<evidence type="ECO:0000256" key="2">
    <source>
        <dbReference type="ARBA" id="ARBA00023157"/>
    </source>
</evidence>
<gene>
    <name evidence="4" type="ORF">BD289DRAFT_441105</name>
</gene>
<proteinExistence type="predicted"/>
<dbReference type="SUPFAM" id="SSF53474">
    <property type="entry name" value="alpha/beta-Hydrolases"/>
    <property type="match status" value="1"/>
</dbReference>
<keyword evidence="1 4" id="KW-0378">Hydrolase</keyword>
<reference evidence="4 5" key="1">
    <citation type="journal article" date="2018" name="Mycol. Prog.">
        <title>Coniella lustricola, a new species from submerged detritus.</title>
        <authorList>
            <person name="Raudabaugh D.B."/>
            <person name="Iturriaga T."/>
            <person name="Carver A."/>
            <person name="Mondo S."/>
            <person name="Pangilinan J."/>
            <person name="Lipzen A."/>
            <person name="He G."/>
            <person name="Amirebrahimi M."/>
            <person name="Grigoriev I.V."/>
            <person name="Miller A.N."/>
        </authorList>
    </citation>
    <scope>NUCLEOTIDE SEQUENCE [LARGE SCALE GENOMIC DNA]</scope>
    <source>
        <strain evidence="4 5">B22-T-1</strain>
    </source>
</reference>
<feature type="chain" id="PRO_5015551047" evidence="3">
    <location>
        <begin position="24"/>
        <end position="248"/>
    </location>
</feature>
<name>A0A2T2ZZQ7_9PEZI</name>
<accession>A0A2T2ZZQ7</accession>
<evidence type="ECO:0000256" key="3">
    <source>
        <dbReference type="SAM" id="SignalP"/>
    </source>
</evidence>
<dbReference type="PANTHER" id="PTHR33630:SF13">
    <property type="entry name" value="ACETYLXYLAN ESTERASE"/>
    <property type="match status" value="1"/>
</dbReference>
<dbReference type="InterPro" id="IPR029058">
    <property type="entry name" value="AB_hydrolase_fold"/>
</dbReference>
<evidence type="ECO:0000256" key="1">
    <source>
        <dbReference type="ARBA" id="ARBA00022801"/>
    </source>
</evidence>
<dbReference type="Pfam" id="PF01083">
    <property type="entry name" value="Cutinase"/>
    <property type="match status" value="1"/>
</dbReference>